<name>F4H4J8_CELFA</name>
<evidence type="ECO:0000313" key="2">
    <source>
        <dbReference type="Proteomes" id="UP000008460"/>
    </source>
</evidence>
<protein>
    <recommendedName>
        <fullName evidence="3">(2Fe-2S) ferredoxin domain-containing protein</fullName>
    </recommendedName>
</protein>
<gene>
    <name evidence="1" type="ordered locus">Celf_3686</name>
</gene>
<sequence length="136" mass="13995">MTADRPSPRRARPAEDVPGLTACALCAGETAGGSDPLPGGQAERLRRLAADGAARLTFVDCLDECERGDVVVARPCSSQRRAGVVPVWFERLSGDDATADLEGWLRAGGPGAAEVPAGLADLVLPRTADVDEAATA</sequence>
<dbReference type="KEGG" id="cfi:Celf_3686"/>
<dbReference type="Proteomes" id="UP000008460">
    <property type="component" value="Chromosome"/>
</dbReference>
<evidence type="ECO:0008006" key="3">
    <source>
        <dbReference type="Google" id="ProtNLM"/>
    </source>
</evidence>
<reference evidence="1 2" key="1">
    <citation type="submission" date="2011-04" db="EMBL/GenBank/DDBJ databases">
        <title>Complete sequence of Cellulomonas fimi ATCC 484.</title>
        <authorList>
            <consortium name="US DOE Joint Genome Institute"/>
            <person name="Lucas S."/>
            <person name="Han J."/>
            <person name="Lapidus A."/>
            <person name="Cheng J.-F."/>
            <person name="Goodwin L."/>
            <person name="Pitluck S."/>
            <person name="Peters L."/>
            <person name="Chertkov O."/>
            <person name="Detter J.C."/>
            <person name="Han C."/>
            <person name="Tapia R."/>
            <person name="Land M."/>
            <person name="Hauser L."/>
            <person name="Kyrpides N."/>
            <person name="Ivanova N."/>
            <person name="Ovchinnikova G."/>
            <person name="Pagani I."/>
            <person name="Mead D."/>
            <person name="Brumm P."/>
            <person name="Woyke T."/>
        </authorList>
    </citation>
    <scope>NUCLEOTIDE SEQUENCE [LARGE SCALE GENOMIC DNA]</scope>
    <source>
        <strain evidence="2">ATCC 484 / DSM 20113 / JCM 1341 / NBRC 15513 / NCIMB 8980 / NCTC 7547</strain>
    </source>
</reference>
<dbReference type="HOGENOM" id="CLU_2068891_0_0_11"/>
<dbReference type="eggNOG" id="ENOG5033KYZ">
    <property type="taxonomic scope" value="Bacteria"/>
</dbReference>
<dbReference type="EMBL" id="CP002666">
    <property type="protein sequence ID" value="AEE47793.1"/>
    <property type="molecule type" value="Genomic_DNA"/>
</dbReference>
<dbReference type="STRING" id="590998.Celf_3686"/>
<dbReference type="RefSeq" id="WP_013772816.1">
    <property type="nucleotide sequence ID" value="NC_015514.1"/>
</dbReference>
<accession>F4H4J8</accession>
<evidence type="ECO:0000313" key="1">
    <source>
        <dbReference type="EMBL" id="AEE47793.1"/>
    </source>
</evidence>
<dbReference type="AlphaFoldDB" id="F4H4J8"/>
<keyword evidence="2" id="KW-1185">Reference proteome</keyword>
<organism evidence="1 2">
    <name type="scientific">Cellulomonas fimi (strain ATCC 484 / DSM 20113 / JCM 1341 / CCUG 24087 / LMG 16345 / NBRC 15513 / NCIMB 8980 / NCTC 7547 / NRS-133)</name>
    <dbReference type="NCBI Taxonomy" id="590998"/>
    <lineage>
        <taxon>Bacteria</taxon>
        <taxon>Bacillati</taxon>
        <taxon>Actinomycetota</taxon>
        <taxon>Actinomycetes</taxon>
        <taxon>Micrococcales</taxon>
        <taxon>Cellulomonadaceae</taxon>
        <taxon>Cellulomonas</taxon>
    </lineage>
</organism>
<proteinExistence type="predicted"/>